<reference evidence="2 3" key="1">
    <citation type="journal article" date="2005" name="Proc. Natl. Acad. Sci. U.S.A.">
        <title>Whole genome sequence of Staphylococcus saprophyticus reveals the pathogenesis of uncomplicated urinary tract infection.</title>
        <authorList>
            <person name="Kuroda M."/>
            <person name="Yamashita A."/>
            <person name="Hirakawa H."/>
            <person name="Kumano M."/>
            <person name="Morikawa K."/>
            <person name="Higashide M."/>
            <person name="Maruyama A."/>
            <person name="Inose Y."/>
            <person name="Matoba K."/>
            <person name="Toh H."/>
            <person name="Kuhara S."/>
            <person name="Hattori M."/>
            <person name="Ohta T."/>
        </authorList>
    </citation>
    <scope>NUCLEOTIDE SEQUENCE [LARGE SCALE GENOMIC DNA]</scope>
    <source>
        <strain evidence="3">ATCC 15305 / DSM 20229 / NCIMB 8711 / NCTC 7292 / S-41</strain>
    </source>
</reference>
<dbReference type="HOGENOM" id="CLU_2439333_0_0_9"/>
<dbReference type="EMBL" id="AP008934">
    <property type="protein sequence ID" value="BAE17294.1"/>
    <property type="molecule type" value="Genomic_DNA"/>
</dbReference>
<keyword evidence="1" id="KW-0812">Transmembrane</keyword>
<feature type="transmembrane region" description="Helical" evidence="1">
    <location>
        <begin position="12"/>
        <end position="35"/>
    </location>
</feature>
<protein>
    <submittedName>
        <fullName evidence="2">Uncharacterized protein</fullName>
    </submittedName>
</protein>
<proteinExistence type="predicted"/>
<sequence>MNKINTRIETLDFLRGFALIGIMLVNIVVIANIGIPESSQDITYKKFLDFFIESKFFSIFHIYLVLVFIFLCKEQKRNLEINILYICAVF</sequence>
<feature type="transmembrane region" description="Helical" evidence="1">
    <location>
        <begin position="55"/>
        <end position="72"/>
    </location>
</feature>
<dbReference type="AlphaFoldDB" id="Q4A0U5"/>
<accession>Q4A0U5</accession>
<name>Q4A0U5_STAS1</name>
<evidence type="ECO:0000313" key="3">
    <source>
        <dbReference type="Proteomes" id="UP000006371"/>
    </source>
</evidence>
<dbReference type="InterPro" id="IPR052529">
    <property type="entry name" value="Bact_Transport_Assoc"/>
</dbReference>
<gene>
    <name evidence="2" type="ordered locus">SSP0149</name>
</gene>
<dbReference type="PANTHER" id="PTHR30590:SF3">
    <property type="entry name" value="HYPOTHETICAL MEMBRANE SPANNING PROTEIN"/>
    <property type="match status" value="1"/>
</dbReference>
<dbReference type="Proteomes" id="UP000006371">
    <property type="component" value="Chromosome"/>
</dbReference>
<organism evidence="2 3">
    <name type="scientific">Staphylococcus saprophyticus subsp. saprophyticus (strain ATCC 15305 / DSM 20229 / NCIMB 8711 / NCTC 7292 / S-41)</name>
    <dbReference type="NCBI Taxonomy" id="342451"/>
    <lineage>
        <taxon>Bacteria</taxon>
        <taxon>Bacillati</taxon>
        <taxon>Bacillota</taxon>
        <taxon>Bacilli</taxon>
        <taxon>Bacillales</taxon>
        <taxon>Staphylococcaceae</taxon>
        <taxon>Staphylococcus</taxon>
    </lineage>
</organism>
<dbReference type="PANTHER" id="PTHR30590">
    <property type="entry name" value="INNER MEMBRANE PROTEIN"/>
    <property type="match status" value="1"/>
</dbReference>
<evidence type="ECO:0000256" key="1">
    <source>
        <dbReference type="SAM" id="Phobius"/>
    </source>
</evidence>
<evidence type="ECO:0000313" key="2">
    <source>
        <dbReference type="EMBL" id="BAE17294.1"/>
    </source>
</evidence>
<keyword evidence="1" id="KW-1133">Transmembrane helix</keyword>
<dbReference type="eggNOG" id="COG2311">
    <property type="taxonomic scope" value="Bacteria"/>
</dbReference>
<dbReference type="KEGG" id="ssp:SSP0149"/>
<keyword evidence="3" id="KW-1185">Reference proteome</keyword>
<keyword evidence="1" id="KW-0472">Membrane</keyword>